<reference evidence="1 2" key="1">
    <citation type="submission" date="2020-08" db="EMBL/GenBank/DDBJ databases">
        <title>Genomic Encyclopedia of Type Strains, Phase IV (KMG-IV): sequencing the most valuable type-strain genomes for metagenomic binning, comparative biology and taxonomic classification.</title>
        <authorList>
            <person name="Goeker M."/>
        </authorList>
    </citation>
    <scope>NUCLEOTIDE SEQUENCE [LARGE SCALE GENOMIC DNA]</scope>
    <source>
        <strain evidence="1 2">DSM 12251</strain>
    </source>
</reference>
<dbReference type="AlphaFoldDB" id="A0A7W7YMY5"/>
<accession>A0A7W7YMY5</accession>
<name>A0A7W7YMY5_9BACT</name>
<dbReference type="RefSeq" id="WP_184210346.1">
    <property type="nucleotide sequence ID" value="NZ_JACHIF010000007.1"/>
</dbReference>
<evidence type="ECO:0000313" key="2">
    <source>
        <dbReference type="Proteomes" id="UP000534294"/>
    </source>
</evidence>
<dbReference type="Proteomes" id="UP000534294">
    <property type="component" value="Unassembled WGS sequence"/>
</dbReference>
<organism evidence="1 2">
    <name type="scientific">Prosthecobacter dejongeii</name>
    <dbReference type="NCBI Taxonomy" id="48465"/>
    <lineage>
        <taxon>Bacteria</taxon>
        <taxon>Pseudomonadati</taxon>
        <taxon>Verrucomicrobiota</taxon>
        <taxon>Verrucomicrobiia</taxon>
        <taxon>Verrucomicrobiales</taxon>
        <taxon>Verrucomicrobiaceae</taxon>
        <taxon>Prosthecobacter</taxon>
    </lineage>
</organism>
<evidence type="ECO:0000313" key="1">
    <source>
        <dbReference type="EMBL" id="MBB5039007.1"/>
    </source>
</evidence>
<keyword evidence="2" id="KW-1185">Reference proteome</keyword>
<dbReference type="EMBL" id="JACHIF010000007">
    <property type="protein sequence ID" value="MBB5039007.1"/>
    <property type="molecule type" value="Genomic_DNA"/>
</dbReference>
<protein>
    <submittedName>
        <fullName evidence="1">Uncharacterized protein</fullName>
    </submittedName>
</protein>
<sequence length="214" mass="25006">MMYRLLQTFREENFCLDRELDSGMICLCIPVFDGVRQYGERYELTLEEYERSRLEPAWLVSLAEKCRRRENDDRLVELPPLVRGEPYSINDWRFGEGLILNRHERNGDEVRTLQVFKREMFSLDCNLDSRIFFLRICTSIGPMDAMGSDEYEVTPEEYEAVARDREALIYLAAKCQTGNNDARLMGEMRVRRHSACHVGKWPSGGWIGDGQTLC</sequence>
<proteinExistence type="predicted"/>
<gene>
    <name evidence="1" type="ORF">HNQ64_003276</name>
</gene>
<comment type="caution">
    <text evidence="1">The sequence shown here is derived from an EMBL/GenBank/DDBJ whole genome shotgun (WGS) entry which is preliminary data.</text>
</comment>